<dbReference type="CDD" id="cd16010">
    <property type="entry name" value="iPGM"/>
    <property type="match status" value="1"/>
</dbReference>
<comment type="catalytic activity">
    <reaction evidence="1 8">
        <text>(2R)-2-phosphoglycerate = (2R)-3-phosphoglycerate</text>
        <dbReference type="Rhea" id="RHEA:15901"/>
        <dbReference type="ChEBI" id="CHEBI:58272"/>
        <dbReference type="ChEBI" id="CHEBI:58289"/>
        <dbReference type="EC" id="5.4.2.12"/>
    </reaction>
</comment>
<feature type="binding site" evidence="8 11">
    <location>
        <position position="185"/>
    </location>
    <ligand>
        <name>substrate</name>
    </ligand>
</feature>
<evidence type="ECO:0000313" key="15">
    <source>
        <dbReference type="EMBL" id="PIP56057.1"/>
    </source>
</evidence>
<comment type="similarity">
    <text evidence="3 8">Belongs to the BPG-independent phosphoglycerate mutase family.</text>
</comment>
<evidence type="ECO:0000256" key="9">
    <source>
        <dbReference type="NCBIfam" id="TIGR01307"/>
    </source>
</evidence>
<dbReference type="Pfam" id="PF06415">
    <property type="entry name" value="iPGM_N"/>
    <property type="match status" value="1"/>
</dbReference>
<dbReference type="GO" id="GO:0004619">
    <property type="term" value="F:phosphoglycerate mutase activity"/>
    <property type="evidence" value="ECO:0007669"/>
    <property type="project" value="UniProtKB-UniRule"/>
</dbReference>
<feature type="domain" description="Metalloenzyme" evidence="13">
    <location>
        <begin position="7"/>
        <end position="486"/>
    </location>
</feature>
<dbReference type="GO" id="GO:0006007">
    <property type="term" value="P:glucose catabolic process"/>
    <property type="evidence" value="ECO:0007669"/>
    <property type="project" value="InterPro"/>
</dbReference>
<keyword evidence="7 8" id="KW-0413">Isomerase</keyword>
<dbReference type="InterPro" id="IPR005995">
    <property type="entry name" value="Pgm_bpd_ind"/>
</dbReference>
<evidence type="ECO:0000256" key="3">
    <source>
        <dbReference type="ARBA" id="ARBA00008819"/>
    </source>
</evidence>
<sequence length="487" mass="54786">MSQHIPPHVLVILDGWGIGEPTERNAIYVANPQNFNSYWETKPHTTLKSWGTAVGLPESEMGNSEVGHMTIGCGTVIKQHALKISEDIMSHEFENTERWKSILNNFTGKTIHLGGLLSNARVHSSVMHVEAIFKYLSGNYNVVFHAFTDGRDSGTTDSQHFFDNLPESIRAATVTVSGRYYAMDRDHNWERTQKAYTTIVEGKGESFEDFGKAVMRAYEHDQTDEFVEPCVIGNYSGMEENDLFFVFNFREDRIRQISQAISDPQFSKFPREHTYPVASLTEFEDEELSYIPFVYPKIRTSDTLSDKLSYMNLSQLHVAESEKYAHVTYFFNGGREESVTGEKHIIIDSPDVATYDLQPEMSSIKVADTVVQNLDAFDFIVVNFANPDMVAHTGNMAATIKAVLAADEQMGRIVSEVKKRNGHVYITADHGNAEVLQHKNASNIDTKHNRNPSPFIYIGDGESSKIKDLKGLSDIAGFILSQIQAKE</sequence>
<keyword evidence="5 8" id="KW-0324">Glycolysis</keyword>
<feature type="domain" description="BPG-independent PGAM N-terminal" evidence="14">
    <location>
        <begin position="84"/>
        <end position="284"/>
    </location>
</feature>
<dbReference type="Gene3D" id="3.40.1450.10">
    <property type="entry name" value="BPG-independent phosphoglycerate mutase, domain B"/>
    <property type="match status" value="1"/>
</dbReference>
<dbReference type="SUPFAM" id="SSF53649">
    <property type="entry name" value="Alkaline phosphatase-like"/>
    <property type="match status" value="1"/>
</dbReference>
<evidence type="ECO:0000256" key="2">
    <source>
        <dbReference type="ARBA" id="ARBA00004798"/>
    </source>
</evidence>
<dbReference type="GO" id="GO:0005737">
    <property type="term" value="C:cytoplasm"/>
    <property type="evidence" value="ECO:0007669"/>
    <property type="project" value="InterPro"/>
</dbReference>
<feature type="binding site" evidence="8 11">
    <location>
        <position position="323"/>
    </location>
    <ligand>
        <name>substrate</name>
    </ligand>
</feature>
<dbReference type="GO" id="GO:0030145">
    <property type="term" value="F:manganese ion binding"/>
    <property type="evidence" value="ECO:0007669"/>
    <property type="project" value="UniProtKB-UniRule"/>
</dbReference>
<keyword evidence="4 8" id="KW-0479">Metal-binding</keyword>
<dbReference type="SUPFAM" id="SSF64158">
    <property type="entry name" value="2,3-Bisphosphoglycerate-independent phosphoglycerate mutase, substrate-binding domain"/>
    <property type="match status" value="1"/>
</dbReference>
<feature type="active site" description="Phosphoserine intermediate" evidence="8 10">
    <location>
        <position position="64"/>
    </location>
</feature>
<feature type="binding site" evidence="8 12">
    <location>
        <position position="14"/>
    </location>
    <ligand>
        <name>Mn(2+)</name>
        <dbReference type="ChEBI" id="CHEBI:29035"/>
        <label>2</label>
    </ligand>
</feature>
<dbReference type="InterPro" id="IPR011258">
    <property type="entry name" value="BPG-indep_PGM_N"/>
</dbReference>
<feature type="binding site" evidence="8 12">
    <location>
        <position position="430"/>
    </location>
    <ligand>
        <name>Mn(2+)</name>
        <dbReference type="ChEBI" id="CHEBI:29035"/>
        <label>2</label>
    </ligand>
</feature>
<dbReference type="PANTHER" id="PTHR31637">
    <property type="entry name" value="2,3-BISPHOSPHOGLYCERATE-INDEPENDENT PHOSPHOGLYCERATE MUTASE"/>
    <property type="match status" value="1"/>
</dbReference>
<dbReference type="UniPathway" id="UPA00109">
    <property type="reaction ID" value="UER00186"/>
</dbReference>
<evidence type="ECO:0000313" key="16">
    <source>
        <dbReference type="Proteomes" id="UP000228495"/>
    </source>
</evidence>
<comment type="pathway">
    <text evidence="2 8">Carbohydrate degradation; glycolysis; pyruvate from D-glyceraldehyde 3-phosphate: step 3/5.</text>
</comment>
<feature type="binding site" evidence="8 12">
    <location>
        <position position="388"/>
    </location>
    <ligand>
        <name>Mn(2+)</name>
        <dbReference type="ChEBI" id="CHEBI:29035"/>
        <label>1</label>
    </ligand>
</feature>
<dbReference type="HAMAP" id="MF_01038">
    <property type="entry name" value="GpmI"/>
    <property type="match status" value="1"/>
</dbReference>
<dbReference type="Proteomes" id="UP000228495">
    <property type="component" value="Unassembled WGS sequence"/>
</dbReference>
<dbReference type="PIRSF" id="PIRSF001492">
    <property type="entry name" value="IPGAM"/>
    <property type="match status" value="1"/>
</dbReference>
<feature type="binding site" evidence="8 11">
    <location>
        <begin position="250"/>
        <end position="253"/>
    </location>
    <ligand>
        <name>substrate</name>
    </ligand>
</feature>
<feature type="binding site" evidence="8 12">
    <location>
        <position position="429"/>
    </location>
    <ligand>
        <name>Mn(2+)</name>
        <dbReference type="ChEBI" id="CHEBI:29035"/>
        <label>2</label>
    </ligand>
</feature>
<evidence type="ECO:0000259" key="13">
    <source>
        <dbReference type="Pfam" id="PF01676"/>
    </source>
</evidence>
<evidence type="ECO:0000256" key="7">
    <source>
        <dbReference type="ARBA" id="ARBA00023235"/>
    </source>
</evidence>
<dbReference type="EMBL" id="PCSU01000091">
    <property type="protein sequence ID" value="PIP56057.1"/>
    <property type="molecule type" value="Genomic_DNA"/>
</dbReference>
<feature type="binding site" evidence="8 11">
    <location>
        <position position="123"/>
    </location>
    <ligand>
        <name>substrate</name>
    </ligand>
</feature>
<evidence type="ECO:0000256" key="1">
    <source>
        <dbReference type="ARBA" id="ARBA00000370"/>
    </source>
</evidence>
<evidence type="ECO:0000256" key="8">
    <source>
        <dbReference type="HAMAP-Rule" id="MF_01038"/>
    </source>
</evidence>
<name>A0A2H0BEG7_UNCKA</name>
<dbReference type="AlphaFoldDB" id="A0A2H0BEG7"/>
<gene>
    <name evidence="8" type="primary">gpmI</name>
    <name evidence="15" type="ORF">COX05_05015</name>
</gene>
<evidence type="ECO:0000256" key="4">
    <source>
        <dbReference type="ARBA" id="ARBA00022723"/>
    </source>
</evidence>
<organism evidence="15 16">
    <name type="scientific">candidate division WWE3 bacterium CG22_combo_CG10-13_8_21_14_all_39_12</name>
    <dbReference type="NCBI Taxonomy" id="1975094"/>
    <lineage>
        <taxon>Bacteria</taxon>
        <taxon>Katanobacteria</taxon>
    </lineage>
</organism>
<feature type="binding site" evidence="8 11">
    <location>
        <begin position="151"/>
        <end position="152"/>
    </location>
    <ligand>
        <name>substrate</name>
    </ligand>
</feature>
<keyword evidence="6 8" id="KW-0464">Manganese</keyword>
<proteinExistence type="inferred from homology"/>
<evidence type="ECO:0000256" key="6">
    <source>
        <dbReference type="ARBA" id="ARBA00023211"/>
    </source>
</evidence>
<evidence type="ECO:0000256" key="12">
    <source>
        <dbReference type="PIRSR" id="PIRSR001492-3"/>
    </source>
</evidence>
<protein>
    <recommendedName>
        <fullName evidence="8 9">2,3-bisphosphoglycerate-independent phosphoglycerate mutase</fullName>
        <shortName evidence="8">BPG-independent PGAM</shortName>
        <shortName evidence="8">Phosphoglyceromutase</shortName>
        <shortName evidence="8">iPGM</shortName>
        <ecNumber evidence="8 9">5.4.2.12</ecNumber>
    </recommendedName>
</protein>
<accession>A0A2H0BEG7</accession>
<dbReference type="GO" id="GO:0006096">
    <property type="term" value="P:glycolytic process"/>
    <property type="evidence" value="ECO:0007669"/>
    <property type="project" value="UniProtKB-UniRule"/>
</dbReference>
<feature type="binding site" evidence="8 11">
    <location>
        <position position="179"/>
    </location>
    <ligand>
        <name>substrate</name>
    </ligand>
</feature>
<evidence type="ECO:0000256" key="10">
    <source>
        <dbReference type="PIRSR" id="PIRSR001492-1"/>
    </source>
</evidence>
<dbReference type="InterPro" id="IPR006124">
    <property type="entry name" value="Metalloenzyme"/>
</dbReference>
<dbReference type="InterPro" id="IPR017850">
    <property type="entry name" value="Alkaline_phosphatase_core_sf"/>
</dbReference>
<reference evidence="15 16" key="1">
    <citation type="submission" date="2017-09" db="EMBL/GenBank/DDBJ databases">
        <title>Depth-based differentiation of microbial function through sediment-hosted aquifers and enrichment of novel symbionts in the deep terrestrial subsurface.</title>
        <authorList>
            <person name="Probst A.J."/>
            <person name="Ladd B."/>
            <person name="Jarett J.K."/>
            <person name="Geller-Mcgrath D.E."/>
            <person name="Sieber C.M."/>
            <person name="Emerson J.B."/>
            <person name="Anantharaman K."/>
            <person name="Thomas B.C."/>
            <person name="Malmstrom R."/>
            <person name="Stieglmeier M."/>
            <person name="Klingl A."/>
            <person name="Woyke T."/>
            <person name="Ryan C.M."/>
            <person name="Banfield J.F."/>
        </authorList>
    </citation>
    <scope>NUCLEOTIDE SEQUENCE [LARGE SCALE GENOMIC DNA]</scope>
    <source>
        <strain evidence="15">CG22_combo_CG10-13_8_21_14_all_39_12</strain>
    </source>
</reference>
<evidence type="ECO:0000256" key="11">
    <source>
        <dbReference type="PIRSR" id="PIRSR001492-2"/>
    </source>
</evidence>
<dbReference type="EC" id="5.4.2.12" evidence="8 9"/>
<feature type="binding site" evidence="8 12">
    <location>
        <position position="392"/>
    </location>
    <ligand>
        <name>Mn(2+)</name>
        <dbReference type="ChEBI" id="CHEBI:29035"/>
        <label>1</label>
    </ligand>
</feature>
<evidence type="ECO:0000256" key="5">
    <source>
        <dbReference type="ARBA" id="ARBA00023152"/>
    </source>
</evidence>
<feature type="binding site" evidence="8 12">
    <location>
        <position position="448"/>
    </location>
    <ligand>
        <name>Mn(2+)</name>
        <dbReference type="ChEBI" id="CHEBI:29035"/>
        <label>1</label>
    </ligand>
</feature>
<feature type="binding site" evidence="8 12">
    <location>
        <position position="64"/>
    </location>
    <ligand>
        <name>Mn(2+)</name>
        <dbReference type="ChEBI" id="CHEBI:29035"/>
        <label>2</label>
    </ligand>
</feature>
<dbReference type="NCBIfam" id="TIGR01307">
    <property type="entry name" value="pgm_bpd_ind"/>
    <property type="match status" value="1"/>
</dbReference>
<comment type="caution">
    <text evidence="15">The sequence shown here is derived from an EMBL/GenBank/DDBJ whole genome shotgun (WGS) entry which is preliminary data.</text>
</comment>
<dbReference type="InterPro" id="IPR036646">
    <property type="entry name" value="PGAM_B_sf"/>
</dbReference>
<comment type="cofactor">
    <cofactor evidence="8">
        <name>Mn(2+)</name>
        <dbReference type="ChEBI" id="CHEBI:29035"/>
    </cofactor>
    <text evidence="8">Binds 2 manganese ions per subunit.</text>
</comment>
<dbReference type="PANTHER" id="PTHR31637:SF0">
    <property type="entry name" value="2,3-BISPHOSPHOGLYCERATE-INDEPENDENT PHOSPHOGLYCERATE MUTASE"/>
    <property type="match status" value="1"/>
</dbReference>
<dbReference type="Pfam" id="PF01676">
    <property type="entry name" value="Metalloenzyme"/>
    <property type="match status" value="1"/>
</dbReference>
<comment type="function">
    <text evidence="8">Catalyzes the interconversion of 2-phosphoglycerate and 3-phosphoglycerate.</text>
</comment>
<dbReference type="Gene3D" id="3.40.720.10">
    <property type="entry name" value="Alkaline Phosphatase, subunit A"/>
    <property type="match status" value="1"/>
</dbReference>
<evidence type="ECO:0000259" key="14">
    <source>
        <dbReference type="Pfam" id="PF06415"/>
    </source>
</evidence>
<comment type="subunit">
    <text evidence="8">Monomer.</text>
</comment>